<keyword evidence="1" id="KW-0175">Coiled coil</keyword>
<proteinExistence type="predicted"/>
<evidence type="ECO:0000256" key="1">
    <source>
        <dbReference type="SAM" id="Coils"/>
    </source>
</evidence>
<dbReference type="Gene3D" id="1.20.58.130">
    <property type="match status" value="1"/>
</dbReference>
<keyword evidence="2" id="KW-0472">Membrane</keyword>
<dbReference type="EMBL" id="DRXE01000130">
    <property type="protein sequence ID" value="HHM67755.1"/>
    <property type="molecule type" value="Genomic_DNA"/>
</dbReference>
<sequence>MPDTRSPLKISQELNGFALRESTLTLPPVRYIGEVSLIGQPFLKDFGSRTAPLSGKIARGVVVQVGTAEKNTSQIPKDKADAALALALDASRRMDAAVSEMRSALSELRSDFNALRAELKEEFKALRVEVKGDIQSLRTEMREEIQSLRMSVDNRFNQLQGHITIWFMVLTSVIALLALFSSPR</sequence>
<dbReference type="SUPFAM" id="SSF47162">
    <property type="entry name" value="Apolipoprotein"/>
    <property type="match status" value="1"/>
</dbReference>
<comment type="caution">
    <text evidence="3">The sequence shown here is derived from an EMBL/GenBank/DDBJ whole genome shotgun (WGS) entry which is preliminary data.</text>
</comment>
<keyword evidence="2" id="KW-0812">Transmembrane</keyword>
<keyword evidence="2" id="KW-1133">Transmembrane helix</keyword>
<reference evidence="3" key="1">
    <citation type="journal article" date="2020" name="mSystems">
        <title>Genome- and Community-Level Interaction Insights into Carbon Utilization and Element Cycling Functions of Hydrothermarchaeota in Hydrothermal Sediment.</title>
        <authorList>
            <person name="Zhou Z."/>
            <person name="Liu Y."/>
            <person name="Xu W."/>
            <person name="Pan J."/>
            <person name="Luo Z.H."/>
            <person name="Li M."/>
        </authorList>
    </citation>
    <scope>NUCLEOTIDE SEQUENCE [LARGE SCALE GENOMIC DNA]</scope>
    <source>
        <strain evidence="3">SpSt-1071</strain>
    </source>
</reference>
<gene>
    <name evidence="3" type="ORF">ENM28_03400</name>
</gene>
<accession>A0A7C5VJ90</accession>
<organism evidence="3">
    <name type="scientific">Thermus caliditerrae</name>
    <dbReference type="NCBI Taxonomy" id="1330700"/>
    <lineage>
        <taxon>Bacteria</taxon>
        <taxon>Thermotogati</taxon>
        <taxon>Deinococcota</taxon>
        <taxon>Deinococci</taxon>
        <taxon>Thermales</taxon>
        <taxon>Thermaceae</taxon>
        <taxon>Thermus</taxon>
    </lineage>
</organism>
<feature type="coiled-coil region" evidence="1">
    <location>
        <begin position="98"/>
        <end position="129"/>
    </location>
</feature>
<evidence type="ECO:0000313" key="3">
    <source>
        <dbReference type="EMBL" id="HHM67755.1"/>
    </source>
</evidence>
<evidence type="ECO:0000256" key="2">
    <source>
        <dbReference type="SAM" id="Phobius"/>
    </source>
</evidence>
<protein>
    <submittedName>
        <fullName evidence="3">DUF1640 domain-containing protein</fullName>
    </submittedName>
</protein>
<feature type="transmembrane region" description="Helical" evidence="2">
    <location>
        <begin position="163"/>
        <end position="180"/>
    </location>
</feature>
<name>A0A7C5VJ90_9DEIN</name>
<dbReference type="AlphaFoldDB" id="A0A7C5VJ90"/>